<proteinExistence type="predicted"/>
<protein>
    <recommendedName>
        <fullName evidence="3">Methyltransferase domain-containing protein</fullName>
    </recommendedName>
</protein>
<dbReference type="Gene3D" id="3.40.50.150">
    <property type="entry name" value="Vaccinia Virus protein VP39"/>
    <property type="match status" value="1"/>
</dbReference>
<dbReference type="EMBL" id="BOMI01000077">
    <property type="protein sequence ID" value="GID75353.1"/>
    <property type="molecule type" value="Genomic_DNA"/>
</dbReference>
<keyword evidence="5" id="KW-1185">Reference proteome</keyword>
<evidence type="ECO:0000256" key="1">
    <source>
        <dbReference type="ARBA" id="ARBA00022603"/>
    </source>
</evidence>
<dbReference type="Proteomes" id="UP000609879">
    <property type="component" value="Unassembled WGS sequence"/>
</dbReference>
<dbReference type="RefSeq" id="WP_203765583.1">
    <property type="nucleotide sequence ID" value="NZ_BAAABO010000019.1"/>
</dbReference>
<reference evidence="4 5" key="1">
    <citation type="submission" date="2021-01" db="EMBL/GenBank/DDBJ databases">
        <title>Whole genome shotgun sequence of Actinoplanes deccanensis NBRC 13994.</title>
        <authorList>
            <person name="Komaki H."/>
            <person name="Tamura T."/>
        </authorList>
    </citation>
    <scope>NUCLEOTIDE SEQUENCE [LARGE SCALE GENOMIC DNA]</scope>
    <source>
        <strain evidence="4 5">NBRC 13994</strain>
    </source>
</reference>
<keyword evidence="2" id="KW-0808">Transferase</keyword>
<dbReference type="CDD" id="cd02440">
    <property type="entry name" value="AdoMet_MTases"/>
    <property type="match status" value="1"/>
</dbReference>
<dbReference type="Pfam" id="PF13649">
    <property type="entry name" value="Methyltransf_25"/>
    <property type="match status" value="1"/>
</dbReference>
<evidence type="ECO:0000259" key="3">
    <source>
        <dbReference type="Pfam" id="PF13649"/>
    </source>
</evidence>
<evidence type="ECO:0000313" key="4">
    <source>
        <dbReference type="EMBL" id="GID75353.1"/>
    </source>
</evidence>
<name>A0ABQ3Y5S8_9ACTN</name>
<accession>A0ABQ3Y5S8</accession>
<dbReference type="SUPFAM" id="SSF53335">
    <property type="entry name" value="S-adenosyl-L-methionine-dependent methyltransferases"/>
    <property type="match status" value="1"/>
</dbReference>
<dbReference type="InterPro" id="IPR029063">
    <property type="entry name" value="SAM-dependent_MTases_sf"/>
</dbReference>
<sequence length="279" mass="29677">MFDPTRYKSTTRAQWEEAAEAWHRWGPAIEDWLGAATDRMLDAAAISTGCRVLDVAAGTGGQSAAAARRTGPTGYVLATDISPAILKYVADSGLGMVEAREMDGEHLDVEAGTFDAVISRVGLIYFPDQRAALAGVRAALRPGGRFAAVVYSTAERNGFFAVPVGIIRRRAQLPPPLPGQPGPFSLGEPGVAERLLTDAGFEDVRAETVPAPLRMSSAAECVRFERESFGALHQMLAGLTAEEQDAAWAEIAEELRRFEGPDGFTGPCEMVVVSGAKPA</sequence>
<gene>
    <name evidence="4" type="ORF">Ade02nite_39940</name>
</gene>
<dbReference type="PANTHER" id="PTHR43861:SF1">
    <property type="entry name" value="TRANS-ACONITATE 2-METHYLTRANSFERASE"/>
    <property type="match status" value="1"/>
</dbReference>
<dbReference type="PANTHER" id="PTHR43861">
    <property type="entry name" value="TRANS-ACONITATE 2-METHYLTRANSFERASE-RELATED"/>
    <property type="match status" value="1"/>
</dbReference>
<evidence type="ECO:0000313" key="5">
    <source>
        <dbReference type="Proteomes" id="UP000609879"/>
    </source>
</evidence>
<comment type="caution">
    <text evidence="4">The sequence shown here is derived from an EMBL/GenBank/DDBJ whole genome shotgun (WGS) entry which is preliminary data.</text>
</comment>
<dbReference type="InterPro" id="IPR041698">
    <property type="entry name" value="Methyltransf_25"/>
</dbReference>
<feature type="domain" description="Methyltransferase" evidence="3">
    <location>
        <begin position="52"/>
        <end position="144"/>
    </location>
</feature>
<evidence type="ECO:0000256" key="2">
    <source>
        <dbReference type="ARBA" id="ARBA00022679"/>
    </source>
</evidence>
<keyword evidence="1" id="KW-0489">Methyltransferase</keyword>
<organism evidence="4 5">
    <name type="scientific">Paractinoplanes deccanensis</name>
    <dbReference type="NCBI Taxonomy" id="113561"/>
    <lineage>
        <taxon>Bacteria</taxon>
        <taxon>Bacillati</taxon>
        <taxon>Actinomycetota</taxon>
        <taxon>Actinomycetes</taxon>
        <taxon>Micromonosporales</taxon>
        <taxon>Micromonosporaceae</taxon>
        <taxon>Paractinoplanes</taxon>
    </lineage>
</organism>